<name>A0A922SAJ7_SPOEX</name>
<keyword evidence="3" id="KW-0862">Zinc</keyword>
<evidence type="ECO:0000259" key="6">
    <source>
        <dbReference type="PROSITE" id="PS50950"/>
    </source>
</evidence>
<dbReference type="SMART" id="SM00980">
    <property type="entry name" value="THAP"/>
    <property type="match status" value="1"/>
</dbReference>
<sequence>MSYHWCLVPECKNTSVKTPQKLWIKVPSDVKMRNTWLKLARRDPKSLSTKTRLYFCEDHFDLENDMENYTEYKIMGSVKRIRIKPNTVPTRFDCQAKRKHKSTSSPDLMTKYRLGWSVT</sequence>
<keyword evidence="4 5" id="KW-0238">DNA-binding</keyword>
<proteinExistence type="predicted"/>
<dbReference type="SUPFAM" id="SSF57716">
    <property type="entry name" value="Glucocorticoid receptor-like (DNA-binding domain)"/>
    <property type="match status" value="1"/>
</dbReference>
<reference evidence="7" key="1">
    <citation type="journal article" date="2021" name="G3 (Bethesda)">
        <title>Genome and transcriptome analysis of the beet armyworm Spodoptera exigua reveals targets for pest control. .</title>
        <authorList>
            <person name="Simon S."/>
            <person name="Breeschoten T."/>
            <person name="Jansen H.J."/>
            <person name="Dirks R.P."/>
            <person name="Schranz M.E."/>
            <person name="Ros V.I.D."/>
        </authorList>
    </citation>
    <scope>NUCLEOTIDE SEQUENCE</scope>
    <source>
        <strain evidence="7">TB_SE_WUR_2020</strain>
    </source>
</reference>
<dbReference type="GO" id="GO:0008270">
    <property type="term" value="F:zinc ion binding"/>
    <property type="evidence" value="ECO:0007669"/>
    <property type="project" value="UniProtKB-KW"/>
</dbReference>
<evidence type="ECO:0000256" key="5">
    <source>
        <dbReference type="PROSITE-ProRule" id="PRU00309"/>
    </source>
</evidence>
<keyword evidence="2 5" id="KW-0863">Zinc-finger</keyword>
<evidence type="ECO:0000313" key="7">
    <source>
        <dbReference type="EMBL" id="KAH9631096.1"/>
    </source>
</evidence>
<evidence type="ECO:0000313" key="8">
    <source>
        <dbReference type="Proteomes" id="UP000814243"/>
    </source>
</evidence>
<comment type="caution">
    <text evidence="7">The sequence shown here is derived from an EMBL/GenBank/DDBJ whole genome shotgun (WGS) entry which is preliminary data.</text>
</comment>
<dbReference type="AlphaFoldDB" id="A0A922SAJ7"/>
<gene>
    <name evidence="7" type="ORF">HF086_000139</name>
</gene>
<evidence type="ECO:0000256" key="2">
    <source>
        <dbReference type="ARBA" id="ARBA00022771"/>
    </source>
</evidence>
<evidence type="ECO:0000256" key="1">
    <source>
        <dbReference type="ARBA" id="ARBA00022723"/>
    </source>
</evidence>
<protein>
    <recommendedName>
        <fullName evidence="6">THAP-type domain-containing protein</fullName>
    </recommendedName>
</protein>
<dbReference type="Pfam" id="PF05485">
    <property type="entry name" value="THAP"/>
    <property type="match status" value="1"/>
</dbReference>
<dbReference type="EMBL" id="JACEFF010000779">
    <property type="protein sequence ID" value="KAH9631096.1"/>
    <property type="molecule type" value="Genomic_DNA"/>
</dbReference>
<dbReference type="InterPro" id="IPR006612">
    <property type="entry name" value="THAP_Znf"/>
</dbReference>
<keyword evidence="1" id="KW-0479">Metal-binding</keyword>
<evidence type="ECO:0000256" key="3">
    <source>
        <dbReference type="ARBA" id="ARBA00022833"/>
    </source>
</evidence>
<organism evidence="7 8">
    <name type="scientific">Spodoptera exigua</name>
    <name type="common">Beet armyworm</name>
    <name type="synonym">Noctua fulgens</name>
    <dbReference type="NCBI Taxonomy" id="7107"/>
    <lineage>
        <taxon>Eukaryota</taxon>
        <taxon>Metazoa</taxon>
        <taxon>Ecdysozoa</taxon>
        <taxon>Arthropoda</taxon>
        <taxon>Hexapoda</taxon>
        <taxon>Insecta</taxon>
        <taxon>Pterygota</taxon>
        <taxon>Neoptera</taxon>
        <taxon>Endopterygota</taxon>
        <taxon>Lepidoptera</taxon>
        <taxon>Glossata</taxon>
        <taxon>Ditrysia</taxon>
        <taxon>Noctuoidea</taxon>
        <taxon>Noctuidae</taxon>
        <taxon>Amphipyrinae</taxon>
        <taxon>Spodoptera</taxon>
    </lineage>
</organism>
<dbReference type="Proteomes" id="UP000814243">
    <property type="component" value="Unassembled WGS sequence"/>
</dbReference>
<accession>A0A922SAJ7</accession>
<dbReference type="PROSITE" id="PS50950">
    <property type="entry name" value="ZF_THAP"/>
    <property type="match status" value="1"/>
</dbReference>
<dbReference type="GO" id="GO:0003677">
    <property type="term" value="F:DNA binding"/>
    <property type="evidence" value="ECO:0007669"/>
    <property type="project" value="UniProtKB-UniRule"/>
</dbReference>
<evidence type="ECO:0000256" key="4">
    <source>
        <dbReference type="ARBA" id="ARBA00023125"/>
    </source>
</evidence>
<feature type="domain" description="THAP-type" evidence="6">
    <location>
        <begin position="1"/>
        <end position="92"/>
    </location>
</feature>